<name>A0A9P6NA09_9BASI</name>
<gene>
    <name evidence="1" type="ORF">CROQUDRAFT_97943</name>
</gene>
<organism evidence="1 2">
    <name type="scientific">Cronartium quercuum f. sp. fusiforme G11</name>
    <dbReference type="NCBI Taxonomy" id="708437"/>
    <lineage>
        <taxon>Eukaryota</taxon>
        <taxon>Fungi</taxon>
        <taxon>Dikarya</taxon>
        <taxon>Basidiomycota</taxon>
        <taxon>Pucciniomycotina</taxon>
        <taxon>Pucciniomycetes</taxon>
        <taxon>Pucciniales</taxon>
        <taxon>Coleosporiaceae</taxon>
        <taxon>Cronartium</taxon>
    </lineage>
</organism>
<protein>
    <submittedName>
        <fullName evidence="1">Uncharacterized protein</fullName>
    </submittedName>
</protein>
<evidence type="ECO:0000313" key="1">
    <source>
        <dbReference type="EMBL" id="KAG0142093.1"/>
    </source>
</evidence>
<sequence>MHQLIFCCLKFCKGEPTWLFQAGSEAGLGFSLKVNNRKVCTGTTKYRLQLADLLKEGLLDF</sequence>
<accession>A0A9P6NA09</accession>
<keyword evidence="2" id="KW-1185">Reference proteome</keyword>
<reference evidence="1" key="1">
    <citation type="submission" date="2013-11" db="EMBL/GenBank/DDBJ databases">
        <title>Genome sequence of the fusiform rust pathogen reveals effectors for host alternation and coevolution with pine.</title>
        <authorList>
            <consortium name="DOE Joint Genome Institute"/>
            <person name="Smith K."/>
            <person name="Pendleton A."/>
            <person name="Kubisiak T."/>
            <person name="Anderson C."/>
            <person name="Salamov A."/>
            <person name="Aerts A."/>
            <person name="Riley R."/>
            <person name="Clum A."/>
            <person name="Lindquist E."/>
            <person name="Ence D."/>
            <person name="Campbell M."/>
            <person name="Kronenberg Z."/>
            <person name="Feau N."/>
            <person name="Dhillon B."/>
            <person name="Hamelin R."/>
            <person name="Burleigh J."/>
            <person name="Smith J."/>
            <person name="Yandell M."/>
            <person name="Nelson C."/>
            <person name="Grigoriev I."/>
            <person name="Davis J."/>
        </authorList>
    </citation>
    <scope>NUCLEOTIDE SEQUENCE</scope>
    <source>
        <strain evidence="1">G11</strain>
    </source>
</reference>
<dbReference type="EMBL" id="MU167360">
    <property type="protein sequence ID" value="KAG0142093.1"/>
    <property type="molecule type" value="Genomic_DNA"/>
</dbReference>
<evidence type="ECO:0000313" key="2">
    <source>
        <dbReference type="Proteomes" id="UP000886653"/>
    </source>
</evidence>
<proteinExistence type="predicted"/>
<dbReference type="Proteomes" id="UP000886653">
    <property type="component" value="Unassembled WGS sequence"/>
</dbReference>
<comment type="caution">
    <text evidence="1">The sequence shown here is derived from an EMBL/GenBank/DDBJ whole genome shotgun (WGS) entry which is preliminary data.</text>
</comment>
<dbReference type="AlphaFoldDB" id="A0A9P6NA09"/>